<dbReference type="Pfam" id="PF12705">
    <property type="entry name" value="PDDEXK_1"/>
    <property type="match status" value="1"/>
</dbReference>
<keyword evidence="20" id="KW-1185">Reference proteome</keyword>
<keyword evidence="1" id="KW-0540">Nuclease</keyword>
<evidence type="ECO:0000256" key="15">
    <source>
        <dbReference type="PROSITE-ProRule" id="PRU00560"/>
    </source>
</evidence>
<proteinExistence type="predicted"/>
<dbReference type="EC" id="5.6.2.4" evidence="12"/>
<feature type="binding site" evidence="15">
    <location>
        <begin position="26"/>
        <end position="33"/>
    </location>
    <ligand>
        <name>ATP</name>
        <dbReference type="ChEBI" id="CHEBI:30616"/>
    </ligand>
</feature>
<dbReference type="NCBIfam" id="TIGR02784">
    <property type="entry name" value="addA_alphas"/>
    <property type="match status" value="1"/>
</dbReference>
<sequence>MSARPNDATIAQIDAARPDASTWLSANAGSGKTRVLTDRVARLLLEDVDPQNILCLTYTKAAASEMQNRLLKRLGTWAMKSNTELEQELAELGAAVGADPSYYKNARRLFAKAIETPGGLRIQTIHSFCASLLRRFPLEAGVTPQFTELDDRSSAQLREQVADDLATSSEGKLLLDMISHLGGNEFEKFTASIVSNKAKFAQELTRADVCKTFNIPADLTQDKLLSEVFLGGEVELIAQILPFLAASEKVSDNRAHDKLATVKGPSLGALLTFESAFLTSSGKNPFSAKLTSYATNDTRELYSHLAPQIEALILRVEAARPRRVALAAAQSTLALHAFARAFLARYDATKQSRGWLDFDDLILKTKALLTNPQVAEWVLYRLDGGIDHILVDEAQDTSPEQWAVIEELAREITSGQGAQAEKPRTIFVVGDKKQSIYSFQGADAAEFGRMQNLFQDKLSLHEKPLHNRNLAYSFRSASAILNTVDAVFEEQDGAGFEADARHIAFHETMPGRVDIWPIVEKNDKAEDPLWFDPLDILTPDDPVSVLAAKIASSIKQMIDSKALIPTKHTDGTWQARPIHEGDVLILLQRRSDLFHEIIRACKLVGLEVAGADRLRIGEQIAVKDITALLKFLATQEDDLSLAAVLRSPLFGWSEQELFTLAANRKGYLWEALRSETVTHSATLEILNDLRRVTDFLRPYDLIERILTRHKGRQNILARLGYEAEDALDAFLTQALNYERASVPSLTGFLSWLESDDPEIKRQTEAAGKRIRVMTVHGSKGLEAPIVIMPDTADRKNEFRGQIVGVEGTALYKQSKDDAPAVLQDAVDQQIAAQQAERERLLYVSMTRAEKWLIIAAAGEAKSGGNSWYESVSNAVQKLPFEPVSHDGQIIQRLESGDWTALIDHSQSDLPQDAQIPLEPQFTKSAPDGPSRPQTCSASKLPGAKALAGSDGLDETSAMRFGTKVHLLLEHLPSVSPAERAMLAQGLLSDFDEKEENAAVCAEVETVLSNKDLAPLFAEDALSEVALSAPSATLGKRLHGIIDKLILSEDRVLAVDFKTNATVPEAPQDTPLGILRQMGAYSEALALIYPNRKIETAILWTKTASLMTLPQDIVMKAYQDTTYLDDLPPTT</sequence>
<dbReference type="PROSITE" id="PS51198">
    <property type="entry name" value="UVRD_HELICASE_ATP_BIND"/>
    <property type="match status" value="1"/>
</dbReference>
<dbReference type="Gene3D" id="3.40.50.300">
    <property type="entry name" value="P-loop containing nucleotide triphosphate hydrolases"/>
    <property type="match status" value="4"/>
</dbReference>
<dbReference type="GeneID" id="78125595"/>
<evidence type="ECO:0000256" key="12">
    <source>
        <dbReference type="ARBA" id="ARBA00034808"/>
    </source>
</evidence>
<dbReference type="SUPFAM" id="SSF52540">
    <property type="entry name" value="P-loop containing nucleoside triphosphate hydrolases"/>
    <property type="match status" value="1"/>
</dbReference>
<dbReference type="Gene3D" id="1.10.486.10">
    <property type="entry name" value="PCRA, domain 4"/>
    <property type="match status" value="1"/>
</dbReference>
<dbReference type="PROSITE" id="PS51217">
    <property type="entry name" value="UVRD_HELICASE_CTER"/>
    <property type="match status" value="1"/>
</dbReference>
<name>A0A1H3MKZ9_9RHOB</name>
<dbReference type="GO" id="GO:0000725">
    <property type="term" value="P:recombinational repair"/>
    <property type="evidence" value="ECO:0007669"/>
    <property type="project" value="TreeGrafter"/>
</dbReference>
<dbReference type="PANTHER" id="PTHR11070">
    <property type="entry name" value="UVRD / RECB / PCRA DNA HELICASE FAMILY MEMBER"/>
    <property type="match status" value="1"/>
</dbReference>
<dbReference type="InterPro" id="IPR038726">
    <property type="entry name" value="PDDEXK_AddAB-type"/>
</dbReference>
<keyword evidence="8" id="KW-0238">DNA-binding</keyword>
<keyword evidence="2 15" id="KW-0547">Nucleotide-binding</keyword>
<evidence type="ECO:0000256" key="16">
    <source>
        <dbReference type="SAM" id="MobiDB-lite"/>
    </source>
</evidence>
<dbReference type="Gene3D" id="3.90.320.10">
    <property type="match status" value="1"/>
</dbReference>
<evidence type="ECO:0000313" key="20">
    <source>
        <dbReference type="Proteomes" id="UP000199026"/>
    </source>
</evidence>
<dbReference type="GO" id="GO:0003677">
    <property type="term" value="F:DNA binding"/>
    <property type="evidence" value="ECO:0007669"/>
    <property type="project" value="UniProtKB-KW"/>
</dbReference>
<dbReference type="InterPro" id="IPR014017">
    <property type="entry name" value="DNA_helicase_UvrD-like_C"/>
</dbReference>
<gene>
    <name evidence="19" type="ORF">SAMN05444486_103653</name>
</gene>
<dbReference type="AlphaFoldDB" id="A0A1H3MKZ9"/>
<feature type="domain" description="UvrD-like helicase C-terminal" evidence="18">
    <location>
        <begin position="494"/>
        <end position="780"/>
    </location>
</feature>
<comment type="catalytic activity">
    <reaction evidence="14">
        <text>ATP + H2O = ADP + phosphate + H(+)</text>
        <dbReference type="Rhea" id="RHEA:13065"/>
        <dbReference type="ChEBI" id="CHEBI:15377"/>
        <dbReference type="ChEBI" id="CHEBI:15378"/>
        <dbReference type="ChEBI" id="CHEBI:30616"/>
        <dbReference type="ChEBI" id="CHEBI:43474"/>
        <dbReference type="ChEBI" id="CHEBI:456216"/>
        <dbReference type="EC" id="5.6.2.4"/>
    </reaction>
</comment>
<evidence type="ECO:0000256" key="3">
    <source>
        <dbReference type="ARBA" id="ARBA00022763"/>
    </source>
</evidence>
<evidence type="ECO:0000256" key="13">
    <source>
        <dbReference type="ARBA" id="ARBA00034923"/>
    </source>
</evidence>
<keyword evidence="5 15" id="KW-0347">Helicase</keyword>
<dbReference type="EMBL" id="FNPR01000003">
    <property type="protein sequence ID" value="SDY76795.1"/>
    <property type="molecule type" value="Genomic_DNA"/>
</dbReference>
<keyword evidence="6" id="KW-0269">Exonuclease</keyword>
<keyword evidence="10" id="KW-0413">Isomerase</keyword>
<feature type="domain" description="UvrD-like helicase ATP-binding" evidence="17">
    <location>
        <begin position="5"/>
        <end position="477"/>
    </location>
</feature>
<evidence type="ECO:0000256" key="8">
    <source>
        <dbReference type="ARBA" id="ARBA00023125"/>
    </source>
</evidence>
<dbReference type="InterPro" id="IPR011335">
    <property type="entry name" value="Restrct_endonuc-II-like"/>
</dbReference>
<accession>A0A1H3MKZ9</accession>
<dbReference type="STRING" id="576131.SAMN05444486_103653"/>
<evidence type="ECO:0000256" key="2">
    <source>
        <dbReference type="ARBA" id="ARBA00022741"/>
    </source>
</evidence>
<dbReference type="InterPro" id="IPR014016">
    <property type="entry name" value="UvrD-like_ATP-bd"/>
</dbReference>
<dbReference type="InterPro" id="IPR027417">
    <property type="entry name" value="P-loop_NTPase"/>
</dbReference>
<dbReference type="Pfam" id="PF13361">
    <property type="entry name" value="UvrD_C"/>
    <property type="match status" value="1"/>
</dbReference>
<comment type="catalytic activity">
    <reaction evidence="11">
        <text>Couples ATP hydrolysis with the unwinding of duplex DNA by translocating in the 3'-5' direction.</text>
        <dbReference type="EC" id="5.6.2.4"/>
    </reaction>
</comment>
<dbReference type="SUPFAM" id="SSF52980">
    <property type="entry name" value="Restriction endonuclease-like"/>
    <property type="match status" value="1"/>
</dbReference>
<dbReference type="GO" id="GO:0005829">
    <property type="term" value="C:cytosol"/>
    <property type="evidence" value="ECO:0007669"/>
    <property type="project" value="TreeGrafter"/>
</dbReference>
<dbReference type="GO" id="GO:0033202">
    <property type="term" value="C:DNA helicase complex"/>
    <property type="evidence" value="ECO:0007669"/>
    <property type="project" value="TreeGrafter"/>
</dbReference>
<evidence type="ECO:0000259" key="18">
    <source>
        <dbReference type="PROSITE" id="PS51217"/>
    </source>
</evidence>
<dbReference type="GO" id="GO:0005524">
    <property type="term" value="F:ATP binding"/>
    <property type="evidence" value="ECO:0007669"/>
    <property type="project" value="UniProtKB-UniRule"/>
</dbReference>
<evidence type="ECO:0000256" key="9">
    <source>
        <dbReference type="ARBA" id="ARBA00023204"/>
    </source>
</evidence>
<dbReference type="OrthoDB" id="9810135at2"/>
<evidence type="ECO:0000313" key="19">
    <source>
        <dbReference type="EMBL" id="SDY76795.1"/>
    </source>
</evidence>
<keyword evidence="3" id="KW-0227">DNA damage</keyword>
<protein>
    <recommendedName>
        <fullName evidence="12">DNA 3'-5' helicase</fullName>
        <ecNumber evidence="12">5.6.2.4</ecNumber>
    </recommendedName>
    <alternativeName>
        <fullName evidence="13">DNA 3'-5' helicase II</fullName>
    </alternativeName>
</protein>
<dbReference type="GO" id="GO:0043138">
    <property type="term" value="F:3'-5' DNA helicase activity"/>
    <property type="evidence" value="ECO:0007669"/>
    <property type="project" value="UniProtKB-EC"/>
</dbReference>
<evidence type="ECO:0000256" key="6">
    <source>
        <dbReference type="ARBA" id="ARBA00022839"/>
    </source>
</evidence>
<dbReference type="InterPro" id="IPR014151">
    <property type="entry name" value="DNA_helicase_AddA"/>
</dbReference>
<dbReference type="PANTHER" id="PTHR11070:SF2">
    <property type="entry name" value="ATP-DEPENDENT DNA HELICASE SRS2"/>
    <property type="match status" value="1"/>
</dbReference>
<evidence type="ECO:0000256" key="14">
    <source>
        <dbReference type="ARBA" id="ARBA00048988"/>
    </source>
</evidence>
<organism evidence="19 20">
    <name type="scientific">Lentibacter algarum</name>
    <dbReference type="NCBI Taxonomy" id="576131"/>
    <lineage>
        <taxon>Bacteria</taxon>
        <taxon>Pseudomonadati</taxon>
        <taxon>Pseudomonadota</taxon>
        <taxon>Alphaproteobacteria</taxon>
        <taxon>Rhodobacterales</taxon>
        <taxon>Roseobacteraceae</taxon>
        <taxon>Lentibacter</taxon>
    </lineage>
</organism>
<keyword evidence="4 15" id="KW-0378">Hydrolase</keyword>
<dbReference type="RefSeq" id="WP_089893444.1">
    <property type="nucleotide sequence ID" value="NZ_CBCYMJ010000007.1"/>
</dbReference>
<dbReference type="GO" id="GO:0004527">
    <property type="term" value="F:exonuclease activity"/>
    <property type="evidence" value="ECO:0007669"/>
    <property type="project" value="UniProtKB-KW"/>
</dbReference>
<keyword evidence="9" id="KW-0234">DNA repair</keyword>
<reference evidence="19 20" key="1">
    <citation type="submission" date="2016-10" db="EMBL/GenBank/DDBJ databases">
        <authorList>
            <person name="de Groot N.N."/>
        </authorList>
    </citation>
    <scope>NUCLEOTIDE SEQUENCE [LARGE SCALE GENOMIC DNA]</scope>
    <source>
        <strain evidence="19 20">DSM 24677</strain>
    </source>
</reference>
<evidence type="ECO:0000259" key="17">
    <source>
        <dbReference type="PROSITE" id="PS51198"/>
    </source>
</evidence>
<evidence type="ECO:0000256" key="10">
    <source>
        <dbReference type="ARBA" id="ARBA00023235"/>
    </source>
</evidence>
<feature type="region of interest" description="Disordered" evidence="16">
    <location>
        <begin position="919"/>
        <end position="950"/>
    </location>
</feature>
<keyword evidence="7 15" id="KW-0067">ATP-binding</keyword>
<evidence type="ECO:0000256" key="5">
    <source>
        <dbReference type="ARBA" id="ARBA00022806"/>
    </source>
</evidence>
<evidence type="ECO:0000256" key="4">
    <source>
        <dbReference type="ARBA" id="ARBA00022801"/>
    </source>
</evidence>
<dbReference type="InterPro" id="IPR011604">
    <property type="entry name" value="PDDEXK-like_dom_sf"/>
</dbReference>
<evidence type="ECO:0000256" key="11">
    <source>
        <dbReference type="ARBA" id="ARBA00034617"/>
    </source>
</evidence>
<evidence type="ECO:0000256" key="7">
    <source>
        <dbReference type="ARBA" id="ARBA00022840"/>
    </source>
</evidence>
<evidence type="ECO:0000256" key="1">
    <source>
        <dbReference type="ARBA" id="ARBA00022722"/>
    </source>
</evidence>
<dbReference type="Pfam" id="PF00580">
    <property type="entry name" value="UvrD-helicase"/>
    <property type="match status" value="1"/>
</dbReference>
<dbReference type="Proteomes" id="UP000199026">
    <property type="component" value="Unassembled WGS sequence"/>
</dbReference>
<dbReference type="InterPro" id="IPR000212">
    <property type="entry name" value="DNA_helicase_UvrD/REP"/>
</dbReference>